<gene>
    <name evidence="4" type="ORF">CLCHR_32750</name>
</gene>
<keyword evidence="1 2" id="KW-0238">DNA-binding</keyword>
<reference evidence="4 5" key="1">
    <citation type="submission" date="2017-03" db="EMBL/GenBank/DDBJ databases">
        <title>Genome sequence of Clostridium chromiireducens DSM 23318.</title>
        <authorList>
            <person name="Poehlein A."/>
            <person name="Daniel R."/>
        </authorList>
    </citation>
    <scope>NUCLEOTIDE SEQUENCE [LARGE SCALE GENOMIC DNA]</scope>
    <source>
        <strain evidence="4 5">DSM 23318</strain>
    </source>
</reference>
<dbReference type="EMBL" id="MZGT01000046">
    <property type="protein sequence ID" value="OPJ59817.1"/>
    <property type="molecule type" value="Genomic_DNA"/>
</dbReference>
<name>A0A1V4IJZ2_9CLOT</name>
<dbReference type="RefSeq" id="WP_079440871.1">
    <property type="nucleotide sequence ID" value="NZ_MZGT01000046.1"/>
</dbReference>
<comment type="caution">
    <text evidence="4">The sequence shown here is derived from an EMBL/GenBank/DDBJ whole genome shotgun (WGS) entry which is preliminary data.</text>
</comment>
<dbReference type="PANTHER" id="PTHR43479:SF11">
    <property type="entry name" value="ACREF_ENVCD OPERON REPRESSOR-RELATED"/>
    <property type="match status" value="1"/>
</dbReference>
<dbReference type="PANTHER" id="PTHR43479">
    <property type="entry name" value="ACREF/ENVCD OPERON REPRESSOR-RELATED"/>
    <property type="match status" value="1"/>
</dbReference>
<evidence type="ECO:0000313" key="5">
    <source>
        <dbReference type="Proteomes" id="UP000191056"/>
    </source>
</evidence>
<dbReference type="SUPFAM" id="SSF46689">
    <property type="entry name" value="Homeodomain-like"/>
    <property type="match status" value="1"/>
</dbReference>
<accession>A0A1V4IJZ2</accession>
<organism evidence="4 5">
    <name type="scientific">Clostridium chromiireducens</name>
    <dbReference type="NCBI Taxonomy" id="225345"/>
    <lineage>
        <taxon>Bacteria</taxon>
        <taxon>Bacillati</taxon>
        <taxon>Bacillota</taxon>
        <taxon>Clostridia</taxon>
        <taxon>Eubacteriales</taxon>
        <taxon>Clostridiaceae</taxon>
        <taxon>Clostridium</taxon>
    </lineage>
</organism>
<dbReference type="PROSITE" id="PS50977">
    <property type="entry name" value="HTH_TETR_2"/>
    <property type="match status" value="1"/>
</dbReference>
<dbReference type="STRING" id="225345.CLCHR_32750"/>
<dbReference type="Gene3D" id="1.10.357.10">
    <property type="entry name" value="Tetracycline Repressor, domain 2"/>
    <property type="match status" value="1"/>
</dbReference>
<evidence type="ECO:0000256" key="2">
    <source>
        <dbReference type="PROSITE-ProRule" id="PRU00335"/>
    </source>
</evidence>
<dbReference type="InterPro" id="IPR009057">
    <property type="entry name" value="Homeodomain-like_sf"/>
</dbReference>
<dbReference type="AlphaFoldDB" id="A0A1V4IJZ2"/>
<feature type="DNA-binding region" description="H-T-H motif" evidence="2">
    <location>
        <begin position="33"/>
        <end position="52"/>
    </location>
</feature>
<evidence type="ECO:0000259" key="3">
    <source>
        <dbReference type="PROSITE" id="PS50977"/>
    </source>
</evidence>
<sequence length="198" mass="23098">MPKFTETEKERIRMDMMHAAHQCFIAKGLKNTSIEEITSSVSIAKSSFYVFFESKEMLYLELLAFEGEEIERRVWPKVEREKKIREAIKVYLLEMSSALESYILTQRLITNLEEYNMVSRKIDPEYSATKRLRSIVPLMEFIKKNKELKKLINEDIEVIAGVIRGALAMIIHKKDIGEDIYPNVQEIIFNAVANELTN</sequence>
<dbReference type="GO" id="GO:0003677">
    <property type="term" value="F:DNA binding"/>
    <property type="evidence" value="ECO:0007669"/>
    <property type="project" value="UniProtKB-UniRule"/>
</dbReference>
<dbReference type="Pfam" id="PF00440">
    <property type="entry name" value="TetR_N"/>
    <property type="match status" value="1"/>
</dbReference>
<evidence type="ECO:0000256" key="1">
    <source>
        <dbReference type="ARBA" id="ARBA00023125"/>
    </source>
</evidence>
<feature type="domain" description="HTH tetR-type" evidence="3">
    <location>
        <begin position="10"/>
        <end position="70"/>
    </location>
</feature>
<dbReference type="InterPro" id="IPR050624">
    <property type="entry name" value="HTH-type_Tx_Regulator"/>
</dbReference>
<proteinExistence type="predicted"/>
<protein>
    <submittedName>
        <fullName evidence="4">Bacterial regulatory protein, tetR family</fullName>
    </submittedName>
</protein>
<dbReference type="Proteomes" id="UP000191056">
    <property type="component" value="Unassembled WGS sequence"/>
</dbReference>
<evidence type="ECO:0000313" key="4">
    <source>
        <dbReference type="EMBL" id="OPJ59817.1"/>
    </source>
</evidence>
<keyword evidence="5" id="KW-1185">Reference proteome</keyword>
<dbReference type="InterPro" id="IPR001647">
    <property type="entry name" value="HTH_TetR"/>
</dbReference>
<dbReference type="OrthoDB" id="9812484at2"/>